<evidence type="ECO:0000313" key="12">
    <source>
        <dbReference type="Proteomes" id="UP001162834"/>
    </source>
</evidence>
<evidence type="ECO:0000256" key="7">
    <source>
        <dbReference type="PIRSR" id="PIRSR000524-50"/>
    </source>
</evidence>
<dbReference type="PIRSF" id="PIRSF000524">
    <property type="entry name" value="SPT"/>
    <property type="match status" value="1"/>
</dbReference>
<dbReference type="Gene3D" id="3.90.1150.10">
    <property type="entry name" value="Aspartate Aminotransferase, domain 1"/>
    <property type="match status" value="1"/>
</dbReference>
<proteinExistence type="inferred from homology"/>
<gene>
    <name evidence="11" type="primary">pucG_2</name>
    <name evidence="11" type="ORF">DSM104329_03746</name>
</gene>
<dbReference type="FunFam" id="3.40.640.10:FF:000027">
    <property type="entry name" value="Serine--pyruvate aminotransferase, mitochondrial"/>
    <property type="match status" value="1"/>
</dbReference>
<dbReference type="PANTHER" id="PTHR21152:SF40">
    <property type="entry name" value="ALANINE--GLYOXYLATE AMINOTRANSFERASE"/>
    <property type="match status" value="1"/>
</dbReference>
<dbReference type="Pfam" id="PF00266">
    <property type="entry name" value="Aminotran_5"/>
    <property type="match status" value="1"/>
</dbReference>
<evidence type="ECO:0000313" key="11">
    <source>
        <dbReference type="EMBL" id="UGS37331.1"/>
    </source>
</evidence>
<feature type="binding site" evidence="6">
    <location>
        <position position="353"/>
    </location>
    <ligand>
        <name>substrate</name>
    </ligand>
</feature>
<dbReference type="SUPFAM" id="SSF53383">
    <property type="entry name" value="PLP-dependent transferases"/>
    <property type="match status" value="1"/>
</dbReference>
<dbReference type="RefSeq" id="WP_259311387.1">
    <property type="nucleotide sequence ID" value="NZ_CP087164.1"/>
</dbReference>
<dbReference type="AlphaFoldDB" id="A0A9E6XZR6"/>
<evidence type="ECO:0000259" key="10">
    <source>
        <dbReference type="Pfam" id="PF00266"/>
    </source>
</evidence>
<feature type="domain" description="Aminotransferase class V" evidence="10">
    <location>
        <begin position="52"/>
        <end position="350"/>
    </location>
</feature>
<evidence type="ECO:0000256" key="3">
    <source>
        <dbReference type="ARBA" id="ARBA00022576"/>
    </source>
</evidence>
<evidence type="ECO:0000256" key="9">
    <source>
        <dbReference type="RuleBase" id="RU004504"/>
    </source>
</evidence>
<protein>
    <submittedName>
        <fullName evidence="11">(S)-ureidoglycine--glyoxylate transaminase</fullName>
        <ecNumber evidence="11">2.6.1.112</ecNumber>
    </submittedName>
</protein>
<dbReference type="KEGG" id="sbae:DSM104329_03746"/>
<comment type="cofactor">
    <cofactor evidence="1 7 9">
        <name>pyridoxal 5'-phosphate</name>
        <dbReference type="ChEBI" id="CHEBI:597326"/>
    </cofactor>
</comment>
<feature type="modified residue" description="N6-(pyridoxal phosphate)lysine" evidence="7">
    <location>
        <position position="206"/>
    </location>
</feature>
<keyword evidence="3 11" id="KW-0032">Aminotransferase</keyword>
<dbReference type="Gene3D" id="3.40.640.10">
    <property type="entry name" value="Type I PLP-dependent aspartate aminotransferase-like (Major domain)"/>
    <property type="match status" value="1"/>
</dbReference>
<evidence type="ECO:0000256" key="4">
    <source>
        <dbReference type="ARBA" id="ARBA00022679"/>
    </source>
</evidence>
<name>A0A9E6XZR6_9ACTN</name>
<keyword evidence="12" id="KW-1185">Reference proteome</keyword>
<organism evidence="11 12">
    <name type="scientific">Capillimicrobium parvum</name>
    <dbReference type="NCBI Taxonomy" id="2884022"/>
    <lineage>
        <taxon>Bacteria</taxon>
        <taxon>Bacillati</taxon>
        <taxon>Actinomycetota</taxon>
        <taxon>Thermoleophilia</taxon>
        <taxon>Solirubrobacterales</taxon>
        <taxon>Capillimicrobiaceae</taxon>
        <taxon>Capillimicrobium</taxon>
    </lineage>
</organism>
<keyword evidence="5 7" id="KW-0663">Pyridoxal phosphate</keyword>
<dbReference type="PANTHER" id="PTHR21152">
    <property type="entry name" value="AMINOTRANSFERASE CLASS V"/>
    <property type="match status" value="1"/>
</dbReference>
<dbReference type="InterPro" id="IPR020578">
    <property type="entry name" value="Aminotrans_V_PyrdxlP_BS"/>
</dbReference>
<dbReference type="EC" id="2.6.1.112" evidence="11"/>
<dbReference type="InterPro" id="IPR015422">
    <property type="entry name" value="PyrdxlP-dep_Trfase_small"/>
</dbReference>
<evidence type="ECO:0000256" key="8">
    <source>
        <dbReference type="RuleBase" id="RU004075"/>
    </source>
</evidence>
<dbReference type="Proteomes" id="UP001162834">
    <property type="component" value="Chromosome"/>
</dbReference>
<evidence type="ECO:0000256" key="5">
    <source>
        <dbReference type="ARBA" id="ARBA00022898"/>
    </source>
</evidence>
<dbReference type="InterPro" id="IPR015421">
    <property type="entry name" value="PyrdxlP-dep_Trfase_major"/>
</dbReference>
<keyword evidence="4 11" id="KW-0808">Transferase</keyword>
<evidence type="ECO:0000256" key="2">
    <source>
        <dbReference type="ARBA" id="ARBA00009236"/>
    </source>
</evidence>
<dbReference type="PROSITE" id="PS00595">
    <property type="entry name" value="AA_TRANSFER_CLASS_5"/>
    <property type="match status" value="1"/>
</dbReference>
<dbReference type="InterPro" id="IPR015424">
    <property type="entry name" value="PyrdxlP-dep_Trfase"/>
</dbReference>
<dbReference type="GO" id="GO:0004760">
    <property type="term" value="F:L-serine-pyruvate transaminase activity"/>
    <property type="evidence" value="ECO:0007669"/>
    <property type="project" value="TreeGrafter"/>
</dbReference>
<sequence>MPTVLAALPVRLDPPPRLLCGPGPSNVAPPVLAAMQRPMLGHLDPGYHGILDDVTAMLRAAFGARDGLAIALQATGSSGMEAALSNLLEPGDTTIVAVNGFFGRRMAAMARRHGAQVVEVEAGWGEAVSNDALLAAHDRHPRARLIGVVHGETSTGVEHPLAELGAALRDRDTDTLLLADCVTTLGGVALDVAEWNVDVAYSCTQKCLGAPPGLSPLVVSERAMARVRARTVPVPFSLDLQLLEAYWVTRPTTYHHTAPVLMVYALHEALRLVLQEGLAERWRRHEDAGAHLRRALAHRGLSLIADPDHQLAPLAAVHVPDGVDGRRVQERMLREHGIEIGGGLGPQAPPMWRIGLMGENATTEIADRVTAALDAVLEREIAPAAA</sequence>
<comment type="similarity">
    <text evidence="2 8">Belongs to the class-V pyridoxal-phosphate-dependent aminotransferase family.</text>
</comment>
<dbReference type="EMBL" id="CP087164">
    <property type="protein sequence ID" value="UGS37331.1"/>
    <property type="molecule type" value="Genomic_DNA"/>
</dbReference>
<accession>A0A9E6XZR6</accession>
<dbReference type="InterPro" id="IPR000192">
    <property type="entry name" value="Aminotrans_V_dom"/>
</dbReference>
<dbReference type="InterPro" id="IPR024169">
    <property type="entry name" value="SP_NH2Trfase/AEP_transaminase"/>
</dbReference>
<evidence type="ECO:0000256" key="6">
    <source>
        <dbReference type="PIRSR" id="PIRSR000524-1"/>
    </source>
</evidence>
<dbReference type="GO" id="GO:0019265">
    <property type="term" value="P:glycine biosynthetic process, by transamination of glyoxylate"/>
    <property type="evidence" value="ECO:0007669"/>
    <property type="project" value="TreeGrafter"/>
</dbReference>
<evidence type="ECO:0000256" key="1">
    <source>
        <dbReference type="ARBA" id="ARBA00001933"/>
    </source>
</evidence>
<dbReference type="GO" id="GO:0008453">
    <property type="term" value="F:alanine-glyoxylate transaminase activity"/>
    <property type="evidence" value="ECO:0007669"/>
    <property type="project" value="TreeGrafter"/>
</dbReference>
<reference evidence="11" key="1">
    <citation type="journal article" date="2022" name="Int. J. Syst. Evol. Microbiol.">
        <title>Pseudomonas aegrilactucae sp. nov. and Pseudomonas morbosilactucae sp. nov., pathogens causing bacterial rot of lettuce in Japan.</title>
        <authorList>
            <person name="Sawada H."/>
            <person name="Fujikawa T."/>
            <person name="Satou M."/>
        </authorList>
    </citation>
    <scope>NUCLEOTIDE SEQUENCE</scope>
    <source>
        <strain evidence="11">0166_1</strain>
    </source>
</reference>